<keyword evidence="8" id="KW-1185">Reference proteome</keyword>
<dbReference type="InterPro" id="IPR055487">
    <property type="entry name" value="DUF7059"/>
</dbReference>
<gene>
    <name evidence="7" type="ORF">GCM10009802_22030</name>
</gene>
<dbReference type="EMBL" id="BAAAPF010000048">
    <property type="protein sequence ID" value="GAA2119708.1"/>
    <property type="molecule type" value="Genomic_DNA"/>
</dbReference>
<evidence type="ECO:0000256" key="2">
    <source>
        <dbReference type="ARBA" id="ARBA00022603"/>
    </source>
</evidence>
<protein>
    <submittedName>
        <fullName evidence="7">Class I SAM-dependent methyltransferase</fullName>
    </submittedName>
</protein>
<evidence type="ECO:0000313" key="8">
    <source>
        <dbReference type="Proteomes" id="UP001500443"/>
    </source>
</evidence>
<accession>A0ABN2XZ03</accession>
<reference evidence="7 8" key="1">
    <citation type="journal article" date="2019" name="Int. J. Syst. Evol. Microbiol.">
        <title>The Global Catalogue of Microorganisms (GCM) 10K type strain sequencing project: providing services to taxonomists for standard genome sequencing and annotation.</title>
        <authorList>
            <consortium name="The Broad Institute Genomics Platform"/>
            <consortium name="The Broad Institute Genome Sequencing Center for Infectious Disease"/>
            <person name="Wu L."/>
            <person name="Ma J."/>
        </authorList>
    </citation>
    <scope>NUCLEOTIDE SEQUENCE [LARGE SCALE GENOMIC DNA]</scope>
    <source>
        <strain evidence="7 8">JCM 15481</strain>
    </source>
</reference>
<dbReference type="PANTHER" id="PTHR45875">
    <property type="entry name" value="METHYLTRANSFERASE N6AMT1"/>
    <property type="match status" value="1"/>
</dbReference>
<dbReference type="Proteomes" id="UP001500443">
    <property type="component" value="Unassembled WGS sequence"/>
</dbReference>
<feature type="domain" description="Methyltransferase small" evidence="5">
    <location>
        <begin position="183"/>
        <end position="304"/>
    </location>
</feature>
<sequence length="509" mass="53816">MVPVSATDDLSPADLPRPDRAAELRAALLAADFTADGLLDLLGAPAYAALARSETVPAERATRWPPGGAPPALATLTRLFLLQHAVPRAHAEAVLPLASCLADGWLRQDGDAVRAVVDVRPYGGPAGQDWWIVSDLGCAVGGASGARRAAAAAGTADAAGAAGADLVLGVGGASTTLAGLTVPLDGGRVLDLGTGSGIQALHAGARADSVTATDVNPRALACARLTLALSGTPAADLRAGSLYEPVAGERYDLIVSNPPFVISPGARLTYRDGGMAGDELCRTLVRGAADHLADGGYCQLLANWQHVEDEDWRERVAGWVPPGCDAWIVQREVQDVTQYAELWLRDAGDHAEEQAYAARYDAWLDAFAATRTTAVGFGWITLRRTGAAEPAVTVEDWPHPVEQPLGEAVAEHFARQDFLRRTDDAALLATTFRLADDVVQEQVGRPGEEDPEHVVLRRQRGMRRATRADTVAAGFAGRATARCRRASSWTPSRRCWGRTRRCCGSARRG</sequence>
<evidence type="ECO:0000259" key="6">
    <source>
        <dbReference type="Pfam" id="PF23186"/>
    </source>
</evidence>
<dbReference type="GO" id="GO:0032259">
    <property type="term" value="P:methylation"/>
    <property type="evidence" value="ECO:0007669"/>
    <property type="project" value="UniProtKB-KW"/>
</dbReference>
<evidence type="ECO:0000259" key="5">
    <source>
        <dbReference type="Pfam" id="PF05175"/>
    </source>
</evidence>
<dbReference type="GO" id="GO:0008168">
    <property type="term" value="F:methyltransferase activity"/>
    <property type="evidence" value="ECO:0007669"/>
    <property type="project" value="UniProtKB-KW"/>
</dbReference>
<dbReference type="SUPFAM" id="SSF53335">
    <property type="entry name" value="S-adenosyl-L-methionine-dependent methyltransferases"/>
    <property type="match status" value="1"/>
</dbReference>
<dbReference type="Pfam" id="PF05175">
    <property type="entry name" value="MTS"/>
    <property type="match status" value="1"/>
</dbReference>
<keyword evidence="3" id="KW-0808">Transferase</keyword>
<comment type="similarity">
    <text evidence="1">Belongs to the eukaryotic/archaeal PrmC-related family.</text>
</comment>
<dbReference type="Gene3D" id="3.40.50.150">
    <property type="entry name" value="Vaccinia Virus protein VP39"/>
    <property type="match status" value="1"/>
</dbReference>
<dbReference type="InterPro" id="IPR052190">
    <property type="entry name" value="Euk-Arch_PrmC-MTase"/>
</dbReference>
<organism evidence="7 8">
    <name type="scientific">Streptomyces synnematoformans</name>
    <dbReference type="NCBI Taxonomy" id="415721"/>
    <lineage>
        <taxon>Bacteria</taxon>
        <taxon>Bacillati</taxon>
        <taxon>Actinomycetota</taxon>
        <taxon>Actinomycetes</taxon>
        <taxon>Kitasatosporales</taxon>
        <taxon>Streptomycetaceae</taxon>
        <taxon>Streptomyces</taxon>
    </lineage>
</organism>
<name>A0ABN2XZ03_9ACTN</name>
<dbReference type="InterPro" id="IPR029063">
    <property type="entry name" value="SAM-dependent_MTases_sf"/>
</dbReference>
<evidence type="ECO:0000256" key="4">
    <source>
        <dbReference type="ARBA" id="ARBA00022691"/>
    </source>
</evidence>
<dbReference type="PROSITE" id="PS00092">
    <property type="entry name" value="N6_MTASE"/>
    <property type="match status" value="1"/>
</dbReference>
<comment type="caution">
    <text evidence="7">The sequence shown here is derived from an EMBL/GenBank/DDBJ whole genome shotgun (WGS) entry which is preliminary data.</text>
</comment>
<feature type="domain" description="DUF7059" evidence="6">
    <location>
        <begin position="30"/>
        <end position="115"/>
    </location>
</feature>
<evidence type="ECO:0000256" key="1">
    <source>
        <dbReference type="ARBA" id="ARBA00006149"/>
    </source>
</evidence>
<dbReference type="CDD" id="cd02440">
    <property type="entry name" value="AdoMet_MTases"/>
    <property type="match status" value="1"/>
</dbReference>
<dbReference type="InterPro" id="IPR007848">
    <property type="entry name" value="Small_mtfrase_dom"/>
</dbReference>
<keyword evidence="2 7" id="KW-0489">Methyltransferase</keyword>
<keyword evidence="4" id="KW-0949">S-adenosyl-L-methionine</keyword>
<proteinExistence type="inferred from homology"/>
<evidence type="ECO:0000313" key="7">
    <source>
        <dbReference type="EMBL" id="GAA2119708.1"/>
    </source>
</evidence>
<dbReference type="Pfam" id="PF23186">
    <property type="entry name" value="DUF7059"/>
    <property type="match status" value="1"/>
</dbReference>
<dbReference type="InterPro" id="IPR002052">
    <property type="entry name" value="DNA_methylase_N6_adenine_CS"/>
</dbReference>
<dbReference type="PANTHER" id="PTHR45875:SF1">
    <property type="entry name" value="METHYLTRANSFERASE N6AMT1"/>
    <property type="match status" value="1"/>
</dbReference>
<evidence type="ECO:0000256" key="3">
    <source>
        <dbReference type="ARBA" id="ARBA00022679"/>
    </source>
</evidence>